<evidence type="ECO:0000256" key="3">
    <source>
        <dbReference type="ARBA" id="ARBA00022862"/>
    </source>
</evidence>
<dbReference type="VEuPathDB" id="FungiDB:SeMB42_g03286"/>
<name>A0A507D8B2_9FUNG</name>
<dbReference type="Gene3D" id="3.40.30.10">
    <property type="entry name" value="Glutaredoxin"/>
    <property type="match status" value="1"/>
</dbReference>
<dbReference type="PANTHER" id="PTHR10430:SF34">
    <property type="entry name" value="PEROXIREDOXIN-2F, MITOCHONDRIAL"/>
    <property type="match status" value="1"/>
</dbReference>
<organism evidence="9 10">
    <name type="scientific">Synchytrium endobioticum</name>
    <dbReference type="NCBI Taxonomy" id="286115"/>
    <lineage>
        <taxon>Eukaryota</taxon>
        <taxon>Fungi</taxon>
        <taxon>Fungi incertae sedis</taxon>
        <taxon>Chytridiomycota</taxon>
        <taxon>Chytridiomycota incertae sedis</taxon>
        <taxon>Chytridiomycetes</taxon>
        <taxon>Synchytriales</taxon>
        <taxon>Synchytriaceae</taxon>
        <taxon>Synchytrium</taxon>
    </lineage>
</organism>
<dbReference type="AlphaFoldDB" id="A0A507D8B2"/>
<evidence type="ECO:0000256" key="7">
    <source>
        <dbReference type="RuleBase" id="RU366011"/>
    </source>
</evidence>
<evidence type="ECO:0000256" key="5">
    <source>
        <dbReference type="ARBA" id="ARBA00023284"/>
    </source>
</evidence>
<dbReference type="PROSITE" id="PS51352">
    <property type="entry name" value="THIOREDOXIN_2"/>
    <property type="match status" value="1"/>
</dbReference>
<dbReference type="SUPFAM" id="SSF52833">
    <property type="entry name" value="Thioredoxin-like"/>
    <property type="match status" value="1"/>
</dbReference>
<accession>A0A507D8B2</accession>
<protein>
    <recommendedName>
        <fullName evidence="8">Thioredoxin domain-containing protein</fullName>
    </recommendedName>
</protein>
<keyword evidence="10" id="KW-1185">Reference proteome</keyword>
<comment type="function">
    <text evidence="7">Thiol-specific peroxidase that catalyzes the reduction of hydrogen peroxide and organic hydroperoxides to water and alcohols, respectively. Plays a role in cell protection against oxidative stress by detoxifying peroxides.</text>
</comment>
<evidence type="ECO:0000259" key="8">
    <source>
        <dbReference type="PROSITE" id="PS51352"/>
    </source>
</evidence>
<feature type="domain" description="Thioredoxin" evidence="8">
    <location>
        <begin position="97"/>
        <end position="260"/>
    </location>
</feature>
<evidence type="ECO:0000313" key="9">
    <source>
        <dbReference type="EMBL" id="TPX47557.1"/>
    </source>
</evidence>
<keyword evidence="3 7" id="KW-0049">Antioxidant</keyword>
<feature type="active site" description="Cysteine sulfenic acid (-SOH) intermediate" evidence="6">
    <location>
        <position position="143"/>
    </location>
</feature>
<keyword evidence="4 7" id="KW-0560">Oxidoreductase</keyword>
<reference evidence="9 10" key="1">
    <citation type="journal article" date="2019" name="Sci. Rep.">
        <title>Comparative genomics of chytrid fungi reveal insights into the obligate biotrophic and pathogenic lifestyle of Synchytrium endobioticum.</title>
        <authorList>
            <person name="van de Vossenberg B.T.L.H."/>
            <person name="Warris S."/>
            <person name="Nguyen H.D.T."/>
            <person name="van Gent-Pelzer M.P.E."/>
            <person name="Joly D.L."/>
            <person name="van de Geest H.C."/>
            <person name="Bonants P.J.M."/>
            <person name="Smith D.S."/>
            <person name="Levesque C.A."/>
            <person name="van der Lee T.A.J."/>
        </authorList>
    </citation>
    <scope>NUCLEOTIDE SEQUENCE [LARGE SCALE GENOMIC DNA]</scope>
    <source>
        <strain evidence="9 10">MB42</strain>
    </source>
</reference>
<evidence type="ECO:0000256" key="2">
    <source>
        <dbReference type="ARBA" id="ARBA00022559"/>
    </source>
</evidence>
<keyword evidence="2 7" id="KW-0575">Peroxidase</keyword>
<dbReference type="InterPro" id="IPR036249">
    <property type="entry name" value="Thioredoxin-like_sf"/>
</dbReference>
<gene>
    <name evidence="9" type="ORF">SeMB42_g03286</name>
</gene>
<dbReference type="EMBL" id="QEAN01000114">
    <property type="protein sequence ID" value="TPX47557.1"/>
    <property type="molecule type" value="Genomic_DNA"/>
</dbReference>
<dbReference type="GO" id="GO:0034599">
    <property type="term" value="P:cellular response to oxidative stress"/>
    <property type="evidence" value="ECO:0007669"/>
    <property type="project" value="InterPro"/>
</dbReference>
<sequence>MEASRMLSTREVERLEDVDVADGASADTRLPDLKFGSRWAPSPHLSKVTWKYIFISEASKTSFQQPTSIIEKTVNTRADSNMENTQQDTKLKVGQDLLEIAKGIEFSTMKVGDENPQSISIEEVFKGRKVVLFGLPGAYTSVCSQKQVPQFSERYTQLRDAGADEVYCTSVNDGFVMAFWFQHLNVKEDTIKPLGDGEAAFHKAVDLTQHLPGLGERARRYAMYVDNGTIKILHVDEKGPTSYVHSGPDNMLKSIEQLKKEGVLDANGSFLFAIHGVNVGSLQSMSEDAMQRYQRIFRRPLVKKTLGAFCADTTSIQINGFPQL</sequence>
<dbReference type="GO" id="GO:0042744">
    <property type="term" value="P:hydrogen peroxide catabolic process"/>
    <property type="evidence" value="ECO:0007669"/>
    <property type="project" value="TreeGrafter"/>
</dbReference>
<evidence type="ECO:0000256" key="4">
    <source>
        <dbReference type="ARBA" id="ARBA00023002"/>
    </source>
</evidence>
<evidence type="ECO:0000256" key="1">
    <source>
        <dbReference type="ARBA" id="ARBA00010505"/>
    </source>
</evidence>
<dbReference type="GO" id="GO:0005739">
    <property type="term" value="C:mitochondrion"/>
    <property type="evidence" value="ECO:0007669"/>
    <property type="project" value="TreeGrafter"/>
</dbReference>
<dbReference type="InterPro" id="IPR013740">
    <property type="entry name" value="Redoxin"/>
</dbReference>
<dbReference type="Pfam" id="PF08534">
    <property type="entry name" value="Redoxin"/>
    <property type="match status" value="1"/>
</dbReference>
<proteinExistence type="inferred from homology"/>
<dbReference type="InterPro" id="IPR013766">
    <property type="entry name" value="Thioredoxin_domain"/>
</dbReference>
<keyword evidence="5 7" id="KW-0676">Redox-active center</keyword>
<evidence type="ECO:0000313" key="10">
    <source>
        <dbReference type="Proteomes" id="UP000317494"/>
    </source>
</evidence>
<dbReference type="Proteomes" id="UP000317494">
    <property type="component" value="Unassembled WGS sequence"/>
</dbReference>
<dbReference type="GO" id="GO:0045454">
    <property type="term" value="P:cell redox homeostasis"/>
    <property type="evidence" value="ECO:0007669"/>
    <property type="project" value="TreeGrafter"/>
</dbReference>
<dbReference type="STRING" id="286115.A0A507D8B2"/>
<dbReference type="PANTHER" id="PTHR10430">
    <property type="entry name" value="PEROXIREDOXIN"/>
    <property type="match status" value="1"/>
</dbReference>
<dbReference type="CDD" id="cd03013">
    <property type="entry name" value="PRX5_like"/>
    <property type="match status" value="1"/>
</dbReference>
<comment type="similarity">
    <text evidence="1 7">Belongs to the peroxiredoxin family. Prx5 subfamily.</text>
</comment>
<dbReference type="GO" id="GO:0008379">
    <property type="term" value="F:thioredoxin peroxidase activity"/>
    <property type="evidence" value="ECO:0007669"/>
    <property type="project" value="InterPro"/>
</dbReference>
<evidence type="ECO:0000256" key="6">
    <source>
        <dbReference type="PIRSR" id="PIRSR637944-1"/>
    </source>
</evidence>
<comment type="caution">
    <text evidence="9">The sequence shown here is derived from an EMBL/GenBank/DDBJ whole genome shotgun (WGS) entry which is preliminary data.</text>
</comment>
<dbReference type="InterPro" id="IPR037944">
    <property type="entry name" value="PRX5-like"/>
</dbReference>